<evidence type="ECO:0000259" key="1">
    <source>
        <dbReference type="Pfam" id="PF08241"/>
    </source>
</evidence>
<dbReference type="Proteomes" id="UP001500620">
    <property type="component" value="Unassembled WGS sequence"/>
</dbReference>
<evidence type="ECO:0000313" key="3">
    <source>
        <dbReference type="Proteomes" id="UP001500620"/>
    </source>
</evidence>
<dbReference type="InterPro" id="IPR029063">
    <property type="entry name" value="SAM-dependent_MTases_sf"/>
</dbReference>
<feature type="domain" description="Methyltransferase type 11" evidence="1">
    <location>
        <begin position="64"/>
        <end position="158"/>
    </location>
</feature>
<sequence>MKGGIDMARSRTLERHLSDDGYGLMIRALNELHYAGETSFYSTASLRPCEKHLFDRYGHDARILDVGCGAGRVTKAITERGGRITGVDINPTAIDVARQTCQDADFVCASMTDLPLPDASFDQVWCLRFSFNALPTVVERINTLAELWRVCAPGGSMFVEVFNWHHRGRFGLVRIANLLDQYARVLRWHGEGKQRSAPIPARDILYLANKAEGAAPGFAHLTTVREMQQLGAAAKLDRYATVISEESLLAGTRTPIRPRHSGYSMWLAATKPGGLS</sequence>
<name>A0ABP8CUE4_9ACTN</name>
<dbReference type="EMBL" id="BAABAT010000001">
    <property type="protein sequence ID" value="GAA4243165.1"/>
    <property type="molecule type" value="Genomic_DNA"/>
</dbReference>
<reference evidence="3" key="1">
    <citation type="journal article" date="2019" name="Int. J. Syst. Evol. Microbiol.">
        <title>The Global Catalogue of Microorganisms (GCM) 10K type strain sequencing project: providing services to taxonomists for standard genome sequencing and annotation.</title>
        <authorList>
            <consortium name="The Broad Institute Genomics Platform"/>
            <consortium name="The Broad Institute Genome Sequencing Center for Infectious Disease"/>
            <person name="Wu L."/>
            <person name="Ma J."/>
        </authorList>
    </citation>
    <scope>NUCLEOTIDE SEQUENCE [LARGE SCALE GENOMIC DNA]</scope>
    <source>
        <strain evidence="3">JCM 17441</strain>
    </source>
</reference>
<proteinExistence type="predicted"/>
<dbReference type="RefSeq" id="WP_345119985.1">
    <property type="nucleotide sequence ID" value="NZ_BAABAT010000001.1"/>
</dbReference>
<dbReference type="Gene3D" id="3.40.50.150">
    <property type="entry name" value="Vaccinia Virus protein VP39"/>
    <property type="match status" value="1"/>
</dbReference>
<accession>A0ABP8CUE4</accession>
<gene>
    <name evidence="2" type="ORF">GCM10022255_001070</name>
</gene>
<evidence type="ECO:0000313" key="2">
    <source>
        <dbReference type="EMBL" id="GAA4243165.1"/>
    </source>
</evidence>
<dbReference type="PANTHER" id="PTHR43464">
    <property type="entry name" value="METHYLTRANSFERASE"/>
    <property type="match status" value="1"/>
</dbReference>
<dbReference type="CDD" id="cd02440">
    <property type="entry name" value="AdoMet_MTases"/>
    <property type="match status" value="1"/>
</dbReference>
<comment type="caution">
    <text evidence="2">The sequence shown here is derived from an EMBL/GenBank/DDBJ whole genome shotgun (WGS) entry which is preliminary data.</text>
</comment>
<dbReference type="SUPFAM" id="SSF53335">
    <property type="entry name" value="S-adenosyl-L-methionine-dependent methyltransferases"/>
    <property type="match status" value="1"/>
</dbReference>
<dbReference type="Pfam" id="PF08241">
    <property type="entry name" value="Methyltransf_11"/>
    <property type="match status" value="1"/>
</dbReference>
<protein>
    <recommendedName>
        <fullName evidence="1">Methyltransferase type 11 domain-containing protein</fullName>
    </recommendedName>
</protein>
<dbReference type="InterPro" id="IPR013216">
    <property type="entry name" value="Methyltransf_11"/>
</dbReference>
<keyword evidence="3" id="KW-1185">Reference proteome</keyword>
<dbReference type="PANTHER" id="PTHR43464:SF90">
    <property type="entry name" value="METHYLTRANSFERASE TYPE 11"/>
    <property type="match status" value="1"/>
</dbReference>
<organism evidence="2 3">
    <name type="scientific">Dactylosporangium darangshiense</name>
    <dbReference type="NCBI Taxonomy" id="579108"/>
    <lineage>
        <taxon>Bacteria</taxon>
        <taxon>Bacillati</taxon>
        <taxon>Actinomycetota</taxon>
        <taxon>Actinomycetes</taxon>
        <taxon>Micromonosporales</taxon>
        <taxon>Micromonosporaceae</taxon>
        <taxon>Dactylosporangium</taxon>
    </lineage>
</organism>